<accession>A0A1V3XSH4</accession>
<dbReference type="Proteomes" id="UP000189229">
    <property type="component" value="Unassembled WGS sequence"/>
</dbReference>
<name>A0A1V3XSH4_MYCKA</name>
<evidence type="ECO:0000313" key="1">
    <source>
        <dbReference type="EMBL" id="OOK82145.1"/>
    </source>
</evidence>
<protein>
    <submittedName>
        <fullName evidence="1">Uncharacterized protein</fullName>
    </submittedName>
</protein>
<gene>
    <name evidence="1" type="ORF">BZL30_1492</name>
</gene>
<organism evidence="1 2">
    <name type="scientific">Mycobacterium kansasii</name>
    <dbReference type="NCBI Taxonomy" id="1768"/>
    <lineage>
        <taxon>Bacteria</taxon>
        <taxon>Bacillati</taxon>
        <taxon>Actinomycetota</taxon>
        <taxon>Actinomycetes</taxon>
        <taxon>Mycobacteriales</taxon>
        <taxon>Mycobacteriaceae</taxon>
        <taxon>Mycobacterium</taxon>
    </lineage>
</organism>
<evidence type="ECO:0000313" key="2">
    <source>
        <dbReference type="Proteomes" id="UP000189229"/>
    </source>
</evidence>
<dbReference type="AlphaFoldDB" id="A0A1V3XSH4"/>
<dbReference type="EMBL" id="MVBM01000001">
    <property type="protein sequence ID" value="OOK82145.1"/>
    <property type="molecule type" value="Genomic_DNA"/>
</dbReference>
<proteinExistence type="predicted"/>
<comment type="caution">
    <text evidence="1">The sequence shown here is derived from an EMBL/GenBank/DDBJ whole genome shotgun (WGS) entry which is preliminary data.</text>
</comment>
<sequence length="50" mass="5548">MPHFGEGVEERIERFDVRSVDCSELDTVRRCQSRCSRGVHTDACPVAGGP</sequence>
<reference evidence="1 2" key="1">
    <citation type="submission" date="2017-02" db="EMBL/GenBank/DDBJ databases">
        <title>Complete genome sequences of Mycobacterium kansasii strains isolated from rhesus macaques.</title>
        <authorList>
            <person name="Panda A."/>
            <person name="Nagaraj S."/>
            <person name="Zhao X."/>
            <person name="Tettelin H."/>
            <person name="Detolla L.J."/>
        </authorList>
    </citation>
    <scope>NUCLEOTIDE SEQUENCE [LARGE SCALE GENOMIC DNA]</scope>
    <source>
        <strain evidence="1 2">11-3813</strain>
    </source>
</reference>